<keyword evidence="3" id="KW-1185">Reference proteome</keyword>
<accession>A0A923MVK4</accession>
<name>A0A923MVK4_9BURK</name>
<reference evidence="2" key="1">
    <citation type="submission" date="2020-08" db="EMBL/GenBank/DDBJ databases">
        <title>Ramlibacter sp. USB13 16S ribosomal RNA gene genome sequencing and assembly.</title>
        <authorList>
            <person name="Kang M."/>
        </authorList>
    </citation>
    <scope>NUCLEOTIDE SEQUENCE</scope>
    <source>
        <strain evidence="2">USB13</strain>
    </source>
</reference>
<comment type="caution">
    <text evidence="2">The sequence shown here is derived from an EMBL/GenBank/DDBJ whole genome shotgun (WGS) entry which is preliminary data.</text>
</comment>
<organism evidence="2 3">
    <name type="scientific">Ramlibacter cellulosilyticus</name>
    <dbReference type="NCBI Taxonomy" id="2764187"/>
    <lineage>
        <taxon>Bacteria</taxon>
        <taxon>Pseudomonadati</taxon>
        <taxon>Pseudomonadota</taxon>
        <taxon>Betaproteobacteria</taxon>
        <taxon>Burkholderiales</taxon>
        <taxon>Comamonadaceae</taxon>
        <taxon>Ramlibacter</taxon>
    </lineage>
</organism>
<sequence length="248" mass="24694">MRSSTIRAAAGGLLVAALLAACGGGDDGNASSSAVWHGTTSTGRDVGGVTLADGSYYLLYSSTTDANTVGGAIQGTATLTGEQFASQDALEFSAEGLGIRPSTLAATLQAGSSFHGTVTTTASGAAVTFQTRTYVAAWGATPMPTLQRLAGAYTGTAGFALGVRPAVFTVTETGAVSSTINGCAITGTATPRTDVNAYDLAIAFGGAPCALPGLAFTGIAYIRPDNGRLYAVARNTPTKQSVIFSGAK</sequence>
<keyword evidence="1" id="KW-0732">Signal</keyword>
<dbReference type="Proteomes" id="UP000608513">
    <property type="component" value="Unassembled WGS sequence"/>
</dbReference>
<proteinExistence type="predicted"/>
<evidence type="ECO:0008006" key="4">
    <source>
        <dbReference type="Google" id="ProtNLM"/>
    </source>
</evidence>
<evidence type="ECO:0000313" key="3">
    <source>
        <dbReference type="Proteomes" id="UP000608513"/>
    </source>
</evidence>
<gene>
    <name evidence="2" type="ORF">H8N03_24900</name>
</gene>
<dbReference type="AlphaFoldDB" id="A0A923MVK4"/>
<feature type="signal peptide" evidence="1">
    <location>
        <begin position="1"/>
        <end position="20"/>
    </location>
</feature>
<evidence type="ECO:0000256" key="1">
    <source>
        <dbReference type="SAM" id="SignalP"/>
    </source>
</evidence>
<evidence type="ECO:0000313" key="2">
    <source>
        <dbReference type="EMBL" id="MBC5786200.1"/>
    </source>
</evidence>
<feature type="chain" id="PRO_5037126889" description="Lipoprotein" evidence="1">
    <location>
        <begin position="21"/>
        <end position="248"/>
    </location>
</feature>
<protein>
    <recommendedName>
        <fullName evidence="4">Lipoprotein</fullName>
    </recommendedName>
</protein>
<dbReference type="EMBL" id="JACORT010000015">
    <property type="protein sequence ID" value="MBC5786200.1"/>
    <property type="molecule type" value="Genomic_DNA"/>
</dbReference>
<dbReference type="RefSeq" id="WP_187078940.1">
    <property type="nucleotide sequence ID" value="NZ_JACORT010000015.1"/>
</dbReference>
<dbReference type="PROSITE" id="PS51257">
    <property type="entry name" value="PROKAR_LIPOPROTEIN"/>
    <property type="match status" value="1"/>
</dbReference>